<keyword evidence="1" id="KW-0472">Membrane</keyword>
<comment type="caution">
    <text evidence="2">The sequence shown here is derived from an EMBL/GenBank/DDBJ whole genome shotgun (WGS) entry which is preliminary data.</text>
</comment>
<accession>A0A0F9HRD5</accession>
<feature type="transmembrane region" description="Helical" evidence="1">
    <location>
        <begin position="40"/>
        <end position="58"/>
    </location>
</feature>
<organism evidence="2">
    <name type="scientific">marine sediment metagenome</name>
    <dbReference type="NCBI Taxonomy" id="412755"/>
    <lineage>
        <taxon>unclassified sequences</taxon>
        <taxon>metagenomes</taxon>
        <taxon>ecological metagenomes</taxon>
    </lineage>
</organism>
<feature type="transmembrane region" description="Helical" evidence="1">
    <location>
        <begin position="64"/>
        <end position="81"/>
    </location>
</feature>
<evidence type="ECO:0008006" key="3">
    <source>
        <dbReference type="Google" id="ProtNLM"/>
    </source>
</evidence>
<sequence length="90" mass="9669">MEFLRAHADIIMAVNGFIFTTPLVLTVIEQFRSRASTVPLSTSVLTVLGLSVNASVFVALGLPLVVVSALLNASVWVVLGLQRWRYGAPS</sequence>
<feature type="transmembrane region" description="Helical" evidence="1">
    <location>
        <begin position="6"/>
        <end position="28"/>
    </location>
</feature>
<evidence type="ECO:0000256" key="1">
    <source>
        <dbReference type="SAM" id="Phobius"/>
    </source>
</evidence>
<keyword evidence="1" id="KW-1133">Transmembrane helix</keyword>
<protein>
    <recommendedName>
        <fullName evidence="3">Polysaccharide biosynthesis protein C-terminal domain-containing protein</fullName>
    </recommendedName>
</protein>
<dbReference type="AlphaFoldDB" id="A0A0F9HRD5"/>
<name>A0A0F9HRD5_9ZZZZ</name>
<reference evidence="2" key="1">
    <citation type="journal article" date="2015" name="Nature">
        <title>Complex archaea that bridge the gap between prokaryotes and eukaryotes.</title>
        <authorList>
            <person name="Spang A."/>
            <person name="Saw J.H."/>
            <person name="Jorgensen S.L."/>
            <person name="Zaremba-Niedzwiedzka K."/>
            <person name="Martijn J."/>
            <person name="Lind A.E."/>
            <person name="van Eijk R."/>
            <person name="Schleper C."/>
            <person name="Guy L."/>
            <person name="Ettema T.J."/>
        </authorList>
    </citation>
    <scope>NUCLEOTIDE SEQUENCE</scope>
</reference>
<proteinExistence type="predicted"/>
<dbReference type="EMBL" id="LAZR01021758">
    <property type="protein sequence ID" value="KKL84235.1"/>
    <property type="molecule type" value="Genomic_DNA"/>
</dbReference>
<keyword evidence="1" id="KW-0812">Transmembrane</keyword>
<gene>
    <name evidence="2" type="ORF">LCGC14_1966780</name>
</gene>
<evidence type="ECO:0000313" key="2">
    <source>
        <dbReference type="EMBL" id="KKL84235.1"/>
    </source>
</evidence>